<dbReference type="AlphaFoldDB" id="A0A388TN30"/>
<sequence length="54" mass="6438">MPVQENNIKPKIYLDTSVISALFDTRTPERLDHTKTAWERLKDCEVFIDLNRYL</sequence>
<gene>
    <name evidence="1" type="ORF">RDn1_274</name>
</gene>
<accession>A0A388TN30</accession>
<reference evidence="1 2" key="1">
    <citation type="journal article" date="2019" name="ISME J.">
        <title>Genome analyses of uncultured TG2/ZB3 bacteria in 'Margulisbacteria' specifically attached to ectosymbiotic spirochetes of protists in the termite gut.</title>
        <authorList>
            <person name="Utami Y.D."/>
            <person name="Kuwahara H."/>
            <person name="Igai K."/>
            <person name="Murakami T."/>
            <person name="Sugaya K."/>
            <person name="Morikawa T."/>
            <person name="Nagura Y."/>
            <person name="Yuki M."/>
            <person name="Deevong P."/>
            <person name="Inoue T."/>
            <person name="Kihara K."/>
            <person name="Lo N."/>
            <person name="Yamada A."/>
            <person name="Ohkuma M."/>
            <person name="Hongoh Y."/>
        </authorList>
    </citation>
    <scope>NUCLEOTIDE SEQUENCE [LARGE SCALE GENOMIC DNA]</scope>
    <source>
        <strain evidence="1">RsDinE6-01</strain>
    </source>
</reference>
<evidence type="ECO:0000313" key="1">
    <source>
        <dbReference type="EMBL" id="GBR77615.1"/>
    </source>
</evidence>
<dbReference type="EMBL" id="BGZP01000007">
    <property type="protein sequence ID" value="GBR77615.1"/>
    <property type="molecule type" value="Genomic_DNA"/>
</dbReference>
<organism evidence="1 2">
    <name type="scientific">Candidatus Termititenax dinenymphae</name>
    <dbReference type="NCBI Taxonomy" id="2218523"/>
    <lineage>
        <taxon>Bacteria</taxon>
        <taxon>Bacillati</taxon>
        <taxon>Candidatus Margulisiibacteriota</taxon>
        <taxon>Candidatus Termititenacia</taxon>
        <taxon>Candidatus Termititenacales</taxon>
        <taxon>Candidatus Termititenacaceae</taxon>
        <taxon>Candidatus Termititenax</taxon>
    </lineage>
</organism>
<keyword evidence="2" id="KW-1185">Reference proteome</keyword>
<dbReference type="Proteomes" id="UP000282196">
    <property type="component" value="Unassembled WGS sequence"/>
</dbReference>
<evidence type="ECO:0000313" key="2">
    <source>
        <dbReference type="Proteomes" id="UP000282196"/>
    </source>
</evidence>
<name>A0A388TN30_9BACT</name>
<protein>
    <submittedName>
        <fullName evidence="1">Uncharacterized protein</fullName>
    </submittedName>
</protein>
<comment type="caution">
    <text evidence="1">The sequence shown here is derived from an EMBL/GenBank/DDBJ whole genome shotgun (WGS) entry which is preliminary data.</text>
</comment>
<proteinExistence type="predicted"/>